<feature type="signal peptide" evidence="2">
    <location>
        <begin position="1"/>
        <end position="24"/>
    </location>
</feature>
<evidence type="ECO:0000256" key="1">
    <source>
        <dbReference type="SAM" id="MobiDB-lite"/>
    </source>
</evidence>
<dbReference type="CDD" id="cd00063">
    <property type="entry name" value="FN3"/>
    <property type="match status" value="1"/>
</dbReference>
<keyword evidence="5" id="KW-1185">Reference proteome</keyword>
<evidence type="ECO:0000259" key="3">
    <source>
        <dbReference type="PROSITE" id="PS50853"/>
    </source>
</evidence>
<feature type="compositionally biased region" description="Polar residues" evidence="1">
    <location>
        <begin position="862"/>
        <end position="899"/>
    </location>
</feature>
<dbReference type="Proteomes" id="UP001519460">
    <property type="component" value="Unassembled WGS sequence"/>
</dbReference>
<proteinExistence type="predicted"/>
<feature type="chain" id="PRO_5044857904" description="Fibronectin type-III domain-containing protein" evidence="2">
    <location>
        <begin position="25"/>
        <end position="935"/>
    </location>
</feature>
<feature type="region of interest" description="Disordered" evidence="1">
    <location>
        <begin position="859"/>
        <end position="901"/>
    </location>
</feature>
<sequence>MATRTDNIGLFVVALYLFAAMCTSSSCPDPEHNAMTPDDPTLLAGDPLRLCCNLTHANVTPHEGQVVFYRHREQLSDVSTDWATPHYVCMEQRADVTGKFGIFYYCHQRSRRKERCLGYQNVLVDDRPLPVESVDCVMEAGILTCSFAKPSTTQHFLFPDRLSVDVFYWPDGMEDRQSSCPLSCGDNHCVCTLNPGTPFNLGQVYKMNVTVTYNITRYDGSQTLRSFFSDFIVKPKDVVKVSPPRELLVTAASPYCFNITWVVTSILYNTSLFRLSLQSGLHKQPVEYVFPDNVTSQEVCGLTPFTTYNVTLQTRPRYSKLWSDPARASNTTLATVPETPPELSQGYALTDDNTAIFYWKPIPQNTVHGPGLHYIVHVLGQDTSQVPKVKADEGEVLLRRNFTSTQFHISLDKLRLKDRKQVYVKVHAGNDVGRSENASLLYLGKSTGGVREVRAVLEQDLNHTHDRMVHVNISWLPGTPHPVSYTIFWCRQRDQAGDTCDDREAVKWRSVGRETTWYILTLEKSLLGQLIYGVSQQYLHNEVKVTSSFRFHACVRARDKSGSLKLYNCEDTGPWTSEKRRKQVQNIVDKVRAYIFINVVVGVRGGGVGVGGGGVVGVRGVGVGVGGGGVGGVRGGGVRGGGVRGGGVRGGGGQFLCDTDLRTFLLIPVPTDRPRRRSIEGLYKTAFTVDTEEQEPCLRVSQRSHSTGHSSKGDNFPPDGASEERLPLASPAEIVTVSPCDNLGNTEQPDTASCGEDYVKMDEHNVPDTVTTALEMSAVTTSGTCPGPGRHHHCHDQTSESGMAPYCQLSSPLSTERDTDADEISREETGPRNHVLPSEKPETHTLYVYSVGVPAELPTPCGQGTSQALTQNPLPDSLYGSSDQSNTPASLSSNSTPEQRVSLCAGDSLQHTSADYIDTSRVPVTPVACTNYIYM</sequence>
<dbReference type="SUPFAM" id="SSF49265">
    <property type="entry name" value="Fibronectin type III"/>
    <property type="match status" value="1"/>
</dbReference>
<dbReference type="PROSITE" id="PS50853">
    <property type="entry name" value="FN3"/>
    <property type="match status" value="1"/>
</dbReference>
<evidence type="ECO:0000256" key="2">
    <source>
        <dbReference type="SAM" id="SignalP"/>
    </source>
</evidence>
<dbReference type="EMBL" id="JACVVK020000197">
    <property type="protein sequence ID" value="KAK7485255.1"/>
    <property type="molecule type" value="Genomic_DNA"/>
</dbReference>
<evidence type="ECO:0000313" key="4">
    <source>
        <dbReference type="EMBL" id="KAK7485255.1"/>
    </source>
</evidence>
<comment type="caution">
    <text evidence="4">The sequence shown here is derived from an EMBL/GenBank/DDBJ whole genome shotgun (WGS) entry which is preliminary data.</text>
</comment>
<dbReference type="PROSITE" id="PS51257">
    <property type="entry name" value="PROKAR_LIPOPROTEIN"/>
    <property type="match status" value="1"/>
</dbReference>
<protein>
    <recommendedName>
        <fullName evidence="3">Fibronectin type-III domain-containing protein</fullName>
    </recommendedName>
</protein>
<evidence type="ECO:0000313" key="5">
    <source>
        <dbReference type="Proteomes" id="UP001519460"/>
    </source>
</evidence>
<dbReference type="Gene3D" id="2.60.40.10">
    <property type="entry name" value="Immunoglobulins"/>
    <property type="match status" value="2"/>
</dbReference>
<feature type="region of interest" description="Disordered" evidence="1">
    <location>
        <begin position="693"/>
        <end position="724"/>
    </location>
</feature>
<feature type="compositionally biased region" description="Basic and acidic residues" evidence="1">
    <location>
        <begin position="815"/>
        <end position="838"/>
    </location>
</feature>
<reference evidence="4 5" key="1">
    <citation type="journal article" date="2023" name="Sci. Data">
        <title>Genome assembly of the Korean intertidal mud-creeper Batillaria attramentaria.</title>
        <authorList>
            <person name="Patra A.K."/>
            <person name="Ho P.T."/>
            <person name="Jun S."/>
            <person name="Lee S.J."/>
            <person name="Kim Y."/>
            <person name="Won Y.J."/>
        </authorList>
    </citation>
    <scope>NUCLEOTIDE SEQUENCE [LARGE SCALE GENOMIC DNA]</scope>
    <source>
        <strain evidence="4">Wonlab-2016</strain>
    </source>
</reference>
<dbReference type="InterPro" id="IPR003961">
    <property type="entry name" value="FN3_dom"/>
</dbReference>
<accession>A0ABD0KE95</accession>
<keyword evidence="2" id="KW-0732">Signal</keyword>
<gene>
    <name evidence="4" type="ORF">BaRGS_00023506</name>
</gene>
<feature type="region of interest" description="Disordered" evidence="1">
    <location>
        <begin position="811"/>
        <end position="838"/>
    </location>
</feature>
<dbReference type="AlphaFoldDB" id="A0ABD0KE95"/>
<dbReference type="InterPro" id="IPR013783">
    <property type="entry name" value="Ig-like_fold"/>
</dbReference>
<feature type="domain" description="Fibronectin type-III" evidence="3">
    <location>
        <begin position="243"/>
        <end position="338"/>
    </location>
</feature>
<feature type="compositionally biased region" description="Polar residues" evidence="1">
    <location>
        <begin position="701"/>
        <end position="710"/>
    </location>
</feature>
<name>A0ABD0KE95_9CAEN</name>
<organism evidence="4 5">
    <name type="scientific">Batillaria attramentaria</name>
    <dbReference type="NCBI Taxonomy" id="370345"/>
    <lineage>
        <taxon>Eukaryota</taxon>
        <taxon>Metazoa</taxon>
        <taxon>Spiralia</taxon>
        <taxon>Lophotrochozoa</taxon>
        <taxon>Mollusca</taxon>
        <taxon>Gastropoda</taxon>
        <taxon>Caenogastropoda</taxon>
        <taxon>Sorbeoconcha</taxon>
        <taxon>Cerithioidea</taxon>
        <taxon>Batillariidae</taxon>
        <taxon>Batillaria</taxon>
    </lineage>
</organism>
<dbReference type="InterPro" id="IPR036116">
    <property type="entry name" value="FN3_sf"/>
</dbReference>